<reference evidence="3 4" key="1">
    <citation type="submission" date="2024-02" db="EMBL/GenBank/DDBJ databases">
        <title>Haloferula sargassicola NBRC 104335.</title>
        <authorList>
            <person name="Ichikawa N."/>
            <person name="Katano-Makiyama Y."/>
            <person name="Hidaka K."/>
        </authorList>
    </citation>
    <scope>NUCLEOTIDE SEQUENCE [LARGE SCALE GENOMIC DNA]</scope>
    <source>
        <strain evidence="3 4">NBRC 104335</strain>
    </source>
</reference>
<evidence type="ECO:0000256" key="2">
    <source>
        <dbReference type="SAM" id="Phobius"/>
    </source>
</evidence>
<evidence type="ECO:0000313" key="4">
    <source>
        <dbReference type="Proteomes" id="UP001476282"/>
    </source>
</evidence>
<keyword evidence="4" id="KW-1185">Reference proteome</keyword>
<evidence type="ECO:0000313" key="3">
    <source>
        <dbReference type="EMBL" id="GAA5484494.1"/>
    </source>
</evidence>
<keyword evidence="2" id="KW-1133">Transmembrane helix</keyword>
<accession>A0ABP9UT11</accession>
<evidence type="ECO:0000256" key="1">
    <source>
        <dbReference type="SAM" id="MobiDB-lite"/>
    </source>
</evidence>
<sequence>MIRIEHPRFAGAVAALGVGLLLLAITTAVPPLEKADRAMFSWLTGGHPEVEGRGTLEDPRKIATYAAAPAPEPMAELTLEEDPEGWFESMPPPPSDIAVVLARLNEAGLEQMGIGYPLQWDEPDTLAIQAMRGVMDRFPGLVLGFPLKDSTAGDPVAAPFLRASIDDDEVAGDVTELPVVNAIRGVAPELGGRRTLAGFTRLESEKDESGRAYLLARWGDRVVFSLPLALEIARLGIGFGDVEIEVGNVIRLGPTGPRIPIDFRGRARLPEDEATAERVPLKAVIEKSLPEDFAQRPRPVVIGDGRLLGPKEDVAWTAQVPAVDALIRSAPVRASLREVPRLNGLLELALLIANALLCGWLFKAKLLELRAVIAVATTLVIAAIAAVSIRVWQVTPPLLAVVSQPLAAWLAVEYGRVSTRVGVVRSDQQPEPESKPDAKKSGGKKRRKKRRR</sequence>
<evidence type="ECO:0008006" key="5">
    <source>
        <dbReference type="Google" id="ProtNLM"/>
    </source>
</evidence>
<gene>
    <name evidence="3" type="ORF">Hsar01_03738</name>
</gene>
<protein>
    <recommendedName>
        <fullName evidence="5">CHASE2 domain-containing protein</fullName>
    </recommendedName>
</protein>
<feature type="compositionally biased region" description="Basic residues" evidence="1">
    <location>
        <begin position="441"/>
        <end position="452"/>
    </location>
</feature>
<dbReference type="EMBL" id="BAABRI010000026">
    <property type="protein sequence ID" value="GAA5484494.1"/>
    <property type="molecule type" value="Genomic_DNA"/>
</dbReference>
<organism evidence="3 4">
    <name type="scientific">Haloferula sargassicola</name>
    <dbReference type="NCBI Taxonomy" id="490096"/>
    <lineage>
        <taxon>Bacteria</taxon>
        <taxon>Pseudomonadati</taxon>
        <taxon>Verrucomicrobiota</taxon>
        <taxon>Verrucomicrobiia</taxon>
        <taxon>Verrucomicrobiales</taxon>
        <taxon>Verrucomicrobiaceae</taxon>
        <taxon>Haloferula</taxon>
    </lineage>
</organism>
<dbReference type="RefSeq" id="WP_353568588.1">
    <property type="nucleotide sequence ID" value="NZ_BAABRI010000026.1"/>
</dbReference>
<feature type="region of interest" description="Disordered" evidence="1">
    <location>
        <begin position="423"/>
        <end position="452"/>
    </location>
</feature>
<name>A0ABP9UT11_9BACT</name>
<dbReference type="Proteomes" id="UP001476282">
    <property type="component" value="Unassembled WGS sequence"/>
</dbReference>
<feature type="transmembrane region" description="Helical" evidence="2">
    <location>
        <begin position="369"/>
        <end position="392"/>
    </location>
</feature>
<keyword evidence="2" id="KW-0812">Transmembrane</keyword>
<keyword evidence="2" id="KW-0472">Membrane</keyword>
<proteinExistence type="predicted"/>
<comment type="caution">
    <text evidence="3">The sequence shown here is derived from an EMBL/GenBank/DDBJ whole genome shotgun (WGS) entry which is preliminary data.</text>
</comment>